<accession>A0A370C1I9</accession>
<proteinExistence type="inferred from homology"/>
<feature type="transmembrane region" description="Helical" evidence="11">
    <location>
        <begin position="96"/>
        <end position="117"/>
    </location>
</feature>
<keyword evidence="7 11" id="KW-0472">Membrane</keyword>
<sequence>MELHMTQTKIDISMPSGPMSKTFRRHSKPFDRTDEERISAVFPATRNQLLIRTKSDSVVLVTYHLQQANSPALHHSSSQPTNRLQKILTMSRAGTWMKMLGVGIVICVGGPAFVQYIRPTDEELFKRYNPDLQKRSLEEGDRRAREFDEYVTRLKQWSKSDKSIWYAAQEQQEQKRVEAEVQRNQARDDAKVQREEMRKELLGEK</sequence>
<evidence type="ECO:0000256" key="5">
    <source>
        <dbReference type="ARBA" id="ARBA00022989"/>
    </source>
</evidence>
<dbReference type="EMBL" id="KZ851909">
    <property type="protein sequence ID" value="RDH21787.1"/>
    <property type="molecule type" value="Genomic_DNA"/>
</dbReference>
<evidence type="ECO:0000256" key="6">
    <source>
        <dbReference type="ARBA" id="ARBA00023128"/>
    </source>
</evidence>
<evidence type="ECO:0000256" key="2">
    <source>
        <dbReference type="ARBA" id="ARBA00006780"/>
    </source>
</evidence>
<dbReference type="PANTHER" id="PTHR28202">
    <property type="entry name" value="ASSEMBLY FACTOR CBP4"/>
    <property type="match status" value="1"/>
</dbReference>
<evidence type="ECO:0000313" key="14">
    <source>
        <dbReference type="Proteomes" id="UP000253845"/>
    </source>
</evidence>
<evidence type="ECO:0000256" key="12">
    <source>
        <dbReference type="SAM" id="MobiDB-lite"/>
    </source>
</evidence>
<keyword evidence="6 11" id="KW-0496">Mitochondrion</keyword>
<evidence type="ECO:0000256" key="3">
    <source>
        <dbReference type="ARBA" id="ARBA00022692"/>
    </source>
</evidence>
<dbReference type="GO" id="GO:0005743">
    <property type="term" value="C:mitochondrial inner membrane"/>
    <property type="evidence" value="ECO:0007669"/>
    <property type="project" value="UniProtKB-SubCell"/>
</dbReference>
<dbReference type="GO" id="GO:0034551">
    <property type="term" value="P:mitochondrial respiratory chain complex III assembly"/>
    <property type="evidence" value="ECO:0007669"/>
    <property type="project" value="TreeGrafter"/>
</dbReference>
<feature type="region of interest" description="Disordered" evidence="12">
    <location>
        <begin position="177"/>
        <end position="205"/>
    </location>
</feature>
<evidence type="ECO:0000256" key="10">
    <source>
        <dbReference type="ARBA" id="ARBA00031521"/>
    </source>
</evidence>
<evidence type="ECO:0000313" key="13">
    <source>
        <dbReference type="EMBL" id="RDH21787.1"/>
    </source>
</evidence>
<comment type="subcellular location">
    <subcellularLocation>
        <location evidence="1 11">Mitochondrion inner membrane</location>
        <topology evidence="1 11">Single-pass membrane protein</topology>
    </subcellularLocation>
</comment>
<dbReference type="Pfam" id="PF07960">
    <property type="entry name" value="CBP4"/>
    <property type="match status" value="1"/>
</dbReference>
<evidence type="ECO:0000256" key="9">
    <source>
        <dbReference type="ARBA" id="ARBA00025413"/>
    </source>
</evidence>
<evidence type="ECO:0000256" key="7">
    <source>
        <dbReference type="ARBA" id="ARBA00023136"/>
    </source>
</evidence>
<protein>
    <recommendedName>
        <fullName evidence="10 11">Cytochrome b mRNA-processing protein 4</fullName>
    </recommendedName>
</protein>
<evidence type="ECO:0000256" key="8">
    <source>
        <dbReference type="ARBA" id="ARBA00023186"/>
    </source>
</evidence>
<organism evidence="13 14">
    <name type="scientific">Aspergillus niger ATCC 13496</name>
    <dbReference type="NCBI Taxonomy" id="1353008"/>
    <lineage>
        <taxon>Eukaryota</taxon>
        <taxon>Fungi</taxon>
        <taxon>Dikarya</taxon>
        <taxon>Ascomycota</taxon>
        <taxon>Pezizomycotina</taxon>
        <taxon>Eurotiomycetes</taxon>
        <taxon>Eurotiomycetidae</taxon>
        <taxon>Eurotiales</taxon>
        <taxon>Aspergillaceae</taxon>
        <taxon>Aspergillus</taxon>
        <taxon>Aspergillus subgen. Circumdati</taxon>
    </lineage>
</organism>
<keyword evidence="8 11" id="KW-0143">Chaperone</keyword>
<keyword evidence="3 11" id="KW-0812">Transmembrane</keyword>
<keyword evidence="4 11" id="KW-0999">Mitochondrion inner membrane</keyword>
<comment type="function">
    <text evidence="9 11">Essential for the assembly of ubiquinol-cytochrome c reductase. It has a direct effect on the correct occurrence of the Rieske protein, core 4, core 5 and apocytochrome b.</text>
</comment>
<dbReference type="VEuPathDB" id="FungiDB:M747DRAFT_330261"/>
<evidence type="ECO:0000256" key="11">
    <source>
        <dbReference type="RuleBase" id="RU368005"/>
    </source>
</evidence>
<evidence type="ECO:0000256" key="1">
    <source>
        <dbReference type="ARBA" id="ARBA00004434"/>
    </source>
</evidence>
<dbReference type="InterPro" id="IPR012420">
    <property type="entry name" value="Cbp4"/>
</dbReference>
<comment type="similarity">
    <text evidence="2 11">Belongs to the CBP4 family.</text>
</comment>
<dbReference type="Proteomes" id="UP000253845">
    <property type="component" value="Unassembled WGS sequence"/>
</dbReference>
<gene>
    <name evidence="13" type="ORF">M747DRAFT_330261</name>
</gene>
<evidence type="ECO:0000256" key="4">
    <source>
        <dbReference type="ARBA" id="ARBA00022792"/>
    </source>
</evidence>
<name>A0A370C1I9_ASPNG</name>
<dbReference type="PANTHER" id="PTHR28202:SF1">
    <property type="entry name" value="ASSEMBLY FACTOR CBP4"/>
    <property type="match status" value="1"/>
</dbReference>
<dbReference type="AlphaFoldDB" id="A0A370C1I9"/>
<reference evidence="13 14" key="1">
    <citation type="submission" date="2018-07" db="EMBL/GenBank/DDBJ databases">
        <title>Section-level genome sequencing of Aspergillus section Nigri to investigate inter- and intra-species variation.</title>
        <authorList>
            <consortium name="DOE Joint Genome Institute"/>
            <person name="Vesth T.C."/>
            <person name="Nybo J.L."/>
            <person name="Theobald S."/>
            <person name="Frisvad J.C."/>
            <person name="Larsen T.O."/>
            <person name="Nielsen K.F."/>
            <person name="Hoof J.B."/>
            <person name="Brandl J."/>
            <person name="Salamov A."/>
            <person name="Riley R."/>
            <person name="Gladden J.M."/>
            <person name="Phatale P."/>
            <person name="Nielsen M.T."/>
            <person name="Lyhne E.K."/>
            <person name="Kogle M.E."/>
            <person name="Strasser K."/>
            <person name="McDonnell E."/>
            <person name="Barry K."/>
            <person name="Clum A."/>
            <person name="Chen C."/>
            <person name="Nolan M."/>
            <person name="Sandor L."/>
            <person name="Kuo A."/>
            <person name="Lipzen A."/>
            <person name="Hainaut M."/>
            <person name="Drula E."/>
            <person name="Tsang A."/>
            <person name="Magnuson J.K."/>
            <person name="Henrissat B."/>
            <person name="Wiebenga A."/>
            <person name="Simmons B.A."/>
            <person name="Makela M.R."/>
            <person name="De vries R.P."/>
            <person name="Grigoriev I.V."/>
            <person name="Mortensen U.H."/>
            <person name="Baker S.E."/>
            <person name="Andersen M.R."/>
        </authorList>
    </citation>
    <scope>NUCLEOTIDE SEQUENCE [LARGE SCALE GENOMIC DNA]</scope>
    <source>
        <strain evidence="13 14">ATCC 13496</strain>
    </source>
</reference>
<keyword evidence="5 11" id="KW-1133">Transmembrane helix</keyword>